<name>A0A9P5HEA5_9HYPO</name>
<dbReference type="CDD" id="cd14686">
    <property type="entry name" value="bZIP"/>
    <property type="match status" value="1"/>
</dbReference>
<gene>
    <name evidence="3" type="ORF">G7Z17_g5360</name>
</gene>
<sequence length="518" mass="57055">MVNDSNNCGESSYDGSGHGSRATGSNAKRKPTSEARKHQNRISSHNYRQRRRQKLALLDDLLDASTSDAQLALASSIPKAQPNTVSSAFDSDGIGLLPVTGGNMSLGNTDSSVFGVDWNQVGTMLVPNMFSQGAGPTDLTPVVSGVEMGSGLVAHASITPLNHVGTHSSNNLTSVSSMFPATTSPISSIIGNIGLGDFDPPGQSSELLLDTQGGQTASIDTGHMRTQQDSMSQIVRSLSSLSLLEKRELIKVLKSEVDSEPEPEPGLWASFSYTSSSTSFTVQPNNNNATEARFESGRSLIIHMEVTRYERWLRHRNFAHPHLPDPQMNTIHVLHSSFYAAILANSAAIRLLNQEVLKEEGLSPYSIDHETGYKKDELLVARARFDVFIPLDLRPTDSQLLQPHHPYLDVIPFATFRQRAVSALATDPPLFDEYEMCADMDGEGLICWGGGGRDVGKATRQQEGNVGMISEVPWDARSWEPKVWFLRKYWFLVGGWDEEMWRSARWWAAMRNEQISFM</sequence>
<dbReference type="GO" id="GO:0003700">
    <property type="term" value="F:DNA-binding transcription factor activity"/>
    <property type="evidence" value="ECO:0007669"/>
    <property type="project" value="InterPro"/>
</dbReference>
<dbReference type="PROSITE" id="PS00036">
    <property type="entry name" value="BZIP_BASIC"/>
    <property type="match status" value="1"/>
</dbReference>
<feature type="domain" description="BZIP" evidence="2">
    <location>
        <begin position="36"/>
        <end position="50"/>
    </location>
</feature>
<reference evidence="3" key="1">
    <citation type="submission" date="2020-03" db="EMBL/GenBank/DDBJ databases">
        <title>Draft Genome Sequence of Cylindrodendrum hubeiense.</title>
        <authorList>
            <person name="Buettner E."/>
            <person name="Kellner H."/>
        </authorList>
    </citation>
    <scope>NUCLEOTIDE SEQUENCE</scope>
    <source>
        <strain evidence="3">IHI 201604</strain>
    </source>
</reference>
<dbReference type="PANTHER" id="PTHR38116:SF5">
    <property type="entry name" value="BZIP DOMAIN-CONTAINING PROTEIN"/>
    <property type="match status" value="1"/>
</dbReference>
<dbReference type="OrthoDB" id="2245989at2759"/>
<dbReference type="PANTHER" id="PTHR38116">
    <property type="entry name" value="CHROMOSOME 7, WHOLE GENOME SHOTGUN SEQUENCE"/>
    <property type="match status" value="1"/>
</dbReference>
<dbReference type="EMBL" id="JAANBB010000088">
    <property type="protein sequence ID" value="KAF7550951.1"/>
    <property type="molecule type" value="Genomic_DNA"/>
</dbReference>
<evidence type="ECO:0000313" key="4">
    <source>
        <dbReference type="Proteomes" id="UP000722485"/>
    </source>
</evidence>
<evidence type="ECO:0000313" key="3">
    <source>
        <dbReference type="EMBL" id="KAF7550951.1"/>
    </source>
</evidence>
<accession>A0A9P5HEA5</accession>
<keyword evidence="4" id="KW-1185">Reference proteome</keyword>
<evidence type="ECO:0000256" key="1">
    <source>
        <dbReference type="SAM" id="MobiDB-lite"/>
    </source>
</evidence>
<proteinExistence type="predicted"/>
<feature type="region of interest" description="Disordered" evidence="1">
    <location>
        <begin position="1"/>
        <end position="50"/>
    </location>
</feature>
<dbReference type="Pfam" id="PF11905">
    <property type="entry name" value="DUF3425"/>
    <property type="match status" value="1"/>
</dbReference>
<comment type="caution">
    <text evidence="3">The sequence shown here is derived from an EMBL/GenBank/DDBJ whole genome shotgun (WGS) entry which is preliminary data.</text>
</comment>
<protein>
    <recommendedName>
        <fullName evidence="2">BZIP domain-containing protein</fullName>
    </recommendedName>
</protein>
<evidence type="ECO:0000259" key="2">
    <source>
        <dbReference type="PROSITE" id="PS00036"/>
    </source>
</evidence>
<feature type="compositionally biased region" description="Polar residues" evidence="1">
    <location>
        <begin position="1"/>
        <end position="14"/>
    </location>
</feature>
<dbReference type="InterPro" id="IPR004827">
    <property type="entry name" value="bZIP"/>
</dbReference>
<dbReference type="Proteomes" id="UP000722485">
    <property type="component" value="Unassembled WGS sequence"/>
</dbReference>
<dbReference type="InterPro" id="IPR021833">
    <property type="entry name" value="DUF3425"/>
</dbReference>
<dbReference type="AlphaFoldDB" id="A0A9P5HEA5"/>
<organism evidence="3 4">
    <name type="scientific">Cylindrodendrum hubeiense</name>
    <dbReference type="NCBI Taxonomy" id="595255"/>
    <lineage>
        <taxon>Eukaryota</taxon>
        <taxon>Fungi</taxon>
        <taxon>Dikarya</taxon>
        <taxon>Ascomycota</taxon>
        <taxon>Pezizomycotina</taxon>
        <taxon>Sordariomycetes</taxon>
        <taxon>Hypocreomycetidae</taxon>
        <taxon>Hypocreales</taxon>
        <taxon>Nectriaceae</taxon>
        <taxon>Cylindrodendrum</taxon>
    </lineage>
</organism>